<protein>
    <recommendedName>
        <fullName evidence="2">Antitoxin</fullName>
    </recommendedName>
</protein>
<organism evidence="4 5">
    <name type="scientific">Phragmitibacter flavus</name>
    <dbReference type="NCBI Taxonomy" id="2576071"/>
    <lineage>
        <taxon>Bacteria</taxon>
        <taxon>Pseudomonadati</taxon>
        <taxon>Verrucomicrobiota</taxon>
        <taxon>Verrucomicrobiia</taxon>
        <taxon>Verrucomicrobiales</taxon>
        <taxon>Verrucomicrobiaceae</taxon>
        <taxon>Phragmitibacter</taxon>
    </lineage>
</organism>
<dbReference type="InterPro" id="IPR036165">
    <property type="entry name" value="YefM-like_sf"/>
</dbReference>
<evidence type="ECO:0000256" key="1">
    <source>
        <dbReference type="ARBA" id="ARBA00009981"/>
    </source>
</evidence>
<dbReference type="InterPro" id="IPR051416">
    <property type="entry name" value="phD-YefM_TA_antitoxins"/>
</dbReference>
<evidence type="ECO:0000313" key="4">
    <source>
        <dbReference type="EMBL" id="TLD70972.1"/>
    </source>
</evidence>
<reference evidence="4 5" key="1">
    <citation type="submission" date="2019-05" db="EMBL/GenBank/DDBJ databases">
        <title>Verrucobacter flavum gen. nov., sp. nov. a new member of the family Verrucomicrobiaceae.</title>
        <authorList>
            <person name="Szuroczki S."/>
            <person name="Abbaszade G."/>
            <person name="Szabo A."/>
            <person name="Felfoldi T."/>
            <person name="Schumann P."/>
            <person name="Boka K."/>
            <person name="Keki Z."/>
            <person name="Toumi M."/>
            <person name="Toth E."/>
        </authorList>
    </citation>
    <scope>NUCLEOTIDE SEQUENCE [LARGE SCALE GENOMIC DNA]</scope>
    <source>
        <strain evidence="4 5">MG-N-17</strain>
    </source>
</reference>
<dbReference type="Proteomes" id="UP000306196">
    <property type="component" value="Unassembled WGS sequence"/>
</dbReference>
<dbReference type="Gene3D" id="3.40.1620.10">
    <property type="entry name" value="YefM-like domain"/>
    <property type="match status" value="1"/>
</dbReference>
<dbReference type="SUPFAM" id="SSF143120">
    <property type="entry name" value="YefM-like"/>
    <property type="match status" value="1"/>
</dbReference>
<evidence type="ECO:0000259" key="3">
    <source>
        <dbReference type="Pfam" id="PF10047"/>
    </source>
</evidence>
<evidence type="ECO:0000313" key="5">
    <source>
        <dbReference type="Proteomes" id="UP000306196"/>
    </source>
</evidence>
<name>A0A5R8KFB1_9BACT</name>
<dbReference type="AlphaFoldDB" id="A0A5R8KFB1"/>
<comment type="caution">
    <text evidence="4">The sequence shown here is derived from an EMBL/GenBank/DDBJ whole genome shotgun (WGS) entry which is preliminary data.</text>
</comment>
<sequence length="79" mass="8879">MKTRTVGAYEAKTHFAELLDQVAKGESVQITRRGKLVAELRPPSQSLEKPRPKRGSAEGLILYMAPDFDAPLDIFKDYM</sequence>
<comment type="similarity">
    <text evidence="1 2">Belongs to the phD/YefM antitoxin family.</text>
</comment>
<accession>A0A5R8KFB1</accession>
<dbReference type="RefSeq" id="WP_138085800.1">
    <property type="nucleotide sequence ID" value="NZ_VAUV01000006.1"/>
</dbReference>
<feature type="domain" description="DUF2281" evidence="3">
    <location>
        <begin position="47"/>
        <end position="78"/>
    </location>
</feature>
<keyword evidence="5" id="KW-1185">Reference proteome</keyword>
<gene>
    <name evidence="4" type="ORF">FEM03_08615</name>
</gene>
<dbReference type="PANTHER" id="PTHR35377">
    <property type="entry name" value="ANTITOXIN VAPB49-RELATED-RELATED"/>
    <property type="match status" value="1"/>
</dbReference>
<dbReference type="InterPro" id="IPR006442">
    <property type="entry name" value="Antitoxin_Phd/YefM"/>
</dbReference>
<dbReference type="Pfam" id="PF02604">
    <property type="entry name" value="PhdYeFM_antitox"/>
    <property type="match status" value="1"/>
</dbReference>
<proteinExistence type="inferred from homology"/>
<dbReference type="OrthoDB" id="9801704at2"/>
<dbReference type="Pfam" id="PF10047">
    <property type="entry name" value="DUF2281"/>
    <property type="match status" value="1"/>
</dbReference>
<comment type="function">
    <text evidence="2">Antitoxin component of a type II toxin-antitoxin (TA) system.</text>
</comment>
<evidence type="ECO:0000256" key="2">
    <source>
        <dbReference type="RuleBase" id="RU362080"/>
    </source>
</evidence>
<dbReference type="InterPro" id="IPR018739">
    <property type="entry name" value="DUF2281"/>
</dbReference>
<dbReference type="NCBIfam" id="TIGR01552">
    <property type="entry name" value="phd_fam"/>
    <property type="match status" value="1"/>
</dbReference>
<dbReference type="EMBL" id="VAUV01000006">
    <property type="protein sequence ID" value="TLD70972.1"/>
    <property type="molecule type" value="Genomic_DNA"/>
</dbReference>